<accession>A0A9N9DHZ9</accession>
<dbReference type="AlphaFoldDB" id="A0A9N9DHZ9"/>
<dbReference type="EMBL" id="CAJVPV010009188">
    <property type="protein sequence ID" value="CAG8639086.1"/>
    <property type="molecule type" value="Genomic_DNA"/>
</dbReference>
<feature type="non-terminal residue" evidence="2">
    <location>
        <position position="104"/>
    </location>
</feature>
<feature type="region of interest" description="Disordered" evidence="1">
    <location>
        <begin position="43"/>
        <end position="70"/>
    </location>
</feature>
<comment type="caution">
    <text evidence="2">The sequence shown here is derived from an EMBL/GenBank/DDBJ whole genome shotgun (WGS) entry which is preliminary data.</text>
</comment>
<evidence type="ECO:0000313" key="2">
    <source>
        <dbReference type="EMBL" id="CAG8639086.1"/>
    </source>
</evidence>
<protein>
    <submittedName>
        <fullName evidence="2">15951_t:CDS:1</fullName>
    </submittedName>
</protein>
<dbReference type="Proteomes" id="UP000789342">
    <property type="component" value="Unassembled WGS sequence"/>
</dbReference>
<reference evidence="2" key="1">
    <citation type="submission" date="2021-06" db="EMBL/GenBank/DDBJ databases">
        <authorList>
            <person name="Kallberg Y."/>
            <person name="Tangrot J."/>
            <person name="Rosling A."/>
        </authorList>
    </citation>
    <scope>NUCLEOTIDE SEQUENCE</scope>
    <source>
        <strain evidence="2">CL551</strain>
    </source>
</reference>
<keyword evidence="3" id="KW-1185">Reference proteome</keyword>
<sequence>REAMIEKRRARNDYYRREESPDMALNDDDLLGGDDYASRIAARNRARGARDNKKREYKAEKEADKQQRAVAYQSKEKETLEMFRRMAEENRKTGSGMWGQYKDS</sequence>
<evidence type="ECO:0000256" key="1">
    <source>
        <dbReference type="SAM" id="MobiDB-lite"/>
    </source>
</evidence>
<feature type="compositionally biased region" description="Basic and acidic residues" evidence="1">
    <location>
        <begin position="48"/>
        <end position="67"/>
    </location>
</feature>
<dbReference type="OrthoDB" id="2139939at2759"/>
<name>A0A9N9DHZ9_9GLOM</name>
<evidence type="ECO:0000313" key="3">
    <source>
        <dbReference type="Proteomes" id="UP000789342"/>
    </source>
</evidence>
<proteinExistence type="predicted"/>
<gene>
    <name evidence="2" type="ORF">AMORRO_LOCUS9435</name>
</gene>
<organism evidence="2 3">
    <name type="scientific">Acaulospora morrowiae</name>
    <dbReference type="NCBI Taxonomy" id="94023"/>
    <lineage>
        <taxon>Eukaryota</taxon>
        <taxon>Fungi</taxon>
        <taxon>Fungi incertae sedis</taxon>
        <taxon>Mucoromycota</taxon>
        <taxon>Glomeromycotina</taxon>
        <taxon>Glomeromycetes</taxon>
        <taxon>Diversisporales</taxon>
        <taxon>Acaulosporaceae</taxon>
        <taxon>Acaulospora</taxon>
    </lineage>
</organism>